<dbReference type="Proteomes" id="UP000887565">
    <property type="component" value="Unplaced"/>
</dbReference>
<dbReference type="WBParaSite" id="nRc.2.0.1.t09939-RA">
    <property type="protein sequence ID" value="nRc.2.0.1.t09939-RA"/>
    <property type="gene ID" value="nRc.2.0.1.g09939"/>
</dbReference>
<organism evidence="1 2">
    <name type="scientific">Romanomermis culicivorax</name>
    <name type="common">Nematode worm</name>
    <dbReference type="NCBI Taxonomy" id="13658"/>
    <lineage>
        <taxon>Eukaryota</taxon>
        <taxon>Metazoa</taxon>
        <taxon>Ecdysozoa</taxon>
        <taxon>Nematoda</taxon>
        <taxon>Enoplea</taxon>
        <taxon>Dorylaimia</taxon>
        <taxon>Mermithida</taxon>
        <taxon>Mermithoidea</taxon>
        <taxon>Mermithidae</taxon>
        <taxon>Romanomermis</taxon>
    </lineage>
</organism>
<dbReference type="AlphaFoldDB" id="A0A915I721"/>
<reference evidence="2" key="1">
    <citation type="submission" date="2022-11" db="UniProtKB">
        <authorList>
            <consortium name="WormBaseParasite"/>
        </authorList>
    </citation>
    <scope>IDENTIFICATION</scope>
</reference>
<keyword evidence="1" id="KW-1185">Reference proteome</keyword>
<sequence>MSLPDPEEVIVTKCTGLPPMELAKTSFLNNILPLELSLLRVDINFCHLDKFAFEKKIRGHVESFRTADHRQDSLATQMSPTTKRHDQVCPNKCDQKARLENRKLELEASIMHVIELRGLGIQWGWSSKTDKKFD</sequence>
<protein>
    <submittedName>
        <fullName evidence="2">Uncharacterized protein</fullName>
    </submittedName>
</protein>
<evidence type="ECO:0000313" key="2">
    <source>
        <dbReference type="WBParaSite" id="nRc.2.0.1.t09939-RA"/>
    </source>
</evidence>
<evidence type="ECO:0000313" key="1">
    <source>
        <dbReference type="Proteomes" id="UP000887565"/>
    </source>
</evidence>
<proteinExistence type="predicted"/>
<name>A0A915I721_ROMCU</name>
<accession>A0A915I721</accession>